<dbReference type="Proteomes" id="UP001520878">
    <property type="component" value="Unassembled WGS sequence"/>
</dbReference>
<gene>
    <name evidence="2" type="ORF">LJ739_02050</name>
</gene>
<dbReference type="EMBL" id="JAJEWP010000001">
    <property type="protein sequence ID" value="MCC2615023.1"/>
    <property type="molecule type" value="Genomic_DNA"/>
</dbReference>
<sequence length="124" mass="12911">MKKQLVMALGLTLGLCAAAPSAYAHGSSAPEHGGVVKVEHDLVFELVRTDSNTSVYIKDHGEPYPTDGLTGTVMVLAAGGKNEAPLSPAGNNKMTADIVIADGAKVLVKVKSGDHHPVTVRYSF</sequence>
<evidence type="ECO:0000313" key="3">
    <source>
        <dbReference type="Proteomes" id="UP001520878"/>
    </source>
</evidence>
<comment type="caution">
    <text evidence="2">The sequence shown here is derived from an EMBL/GenBank/DDBJ whole genome shotgun (WGS) entry which is preliminary data.</text>
</comment>
<keyword evidence="1" id="KW-0732">Signal</keyword>
<keyword evidence="3" id="KW-1185">Reference proteome</keyword>
<feature type="chain" id="PRO_5046310141" evidence="1">
    <location>
        <begin position="25"/>
        <end position="124"/>
    </location>
</feature>
<reference evidence="2 3" key="1">
    <citation type="submission" date="2021-10" db="EMBL/GenBank/DDBJ databases">
        <title>Draft genome of Aestuariibacter halophilus JC2043.</title>
        <authorList>
            <person name="Emsley S.A."/>
            <person name="Pfannmuller K.M."/>
            <person name="Ushijima B."/>
            <person name="Saw J.H."/>
            <person name="Videau P."/>
        </authorList>
    </citation>
    <scope>NUCLEOTIDE SEQUENCE [LARGE SCALE GENOMIC DNA]</scope>
    <source>
        <strain evidence="2 3">JC2043</strain>
    </source>
</reference>
<accession>A0ABS8G3G2</accession>
<feature type="signal peptide" evidence="1">
    <location>
        <begin position="1"/>
        <end position="24"/>
    </location>
</feature>
<name>A0ABS8G3G2_9ALTE</name>
<protein>
    <submittedName>
        <fullName evidence="2">Uncharacterized protein</fullName>
    </submittedName>
</protein>
<evidence type="ECO:0000313" key="2">
    <source>
        <dbReference type="EMBL" id="MCC2615023.1"/>
    </source>
</evidence>
<organism evidence="2 3">
    <name type="scientific">Fluctibacter halophilus</name>
    <dbReference type="NCBI Taxonomy" id="226011"/>
    <lineage>
        <taxon>Bacteria</taxon>
        <taxon>Pseudomonadati</taxon>
        <taxon>Pseudomonadota</taxon>
        <taxon>Gammaproteobacteria</taxon>
        <taxon>Alteromonadales</taxon>
        <taxon>Alteromonadaceae</taxon>
        <taxon>Fluctibacter</taxon>
    </lineage>
</organism>
<dbReference type="RefSeq" id="WP_229156936.1">
    <property type="nucleotide sequence ID" value="NZ_JAJEWP010000001.1"/>
</dbReference>
<evidence type="ECO:0000256" key="1">
    <source>
        <dbReference type="SAM" id="SignalP"/>
    </source>
</evidence>
<proteinExistence type="predicted"/>